<dbReference type="EMBL" id="KE503207">
    <property type="protein sequence ID" value="EPX72302.1"/>
    <property type="molecule type" value="Genomic_DNA"/>
</dbReference>
<dbReference type="Proteomes" id="UP000016088">
    <property type="component" value="Unassembled WGS sequence"/>
</dbReference>
<proteinExistence type="predicted"/>
<gene>
    <name evidence="2" type="ORF">SOCG_00068</name>
</gene>
<dbReference type="AlphaFoldDB" id="S9PWC0"/>
<dbReference type="GeneID" id="25029052"/>
<dbReference type="Pfam" id="PF06979">
    <property type="entry name" value="TMEM70"/>
    <property type="match status" value="1"/>
</dbReference>
<organism evidence="2 3">
    <name type="scientific">Schizosaccharomyces octosporus (strain yFS286)</name>
    <name type="common">Fission yeast</name>
    <name type="synonym">Octosporomyces octosporus</name>
    <dbReference type="NCBI Taxonomy" id="483514"/>
    <lineage>
        <taxon>Eukaryota</taxon>
        <taxon>Fungi</taxon>
        <taxon>Dikarya</taxon>
        <taxon>Ascomycota</taxon>
        <taxon>Taphrinomycotina</taxon>
        <taxon>Schizosaccharomycetes</taxon>
        <taxon>Schizosaccharomycetales</taxon>
        <taxon>Schizosaccharomycetaceae</taxon>
        <taxon>Schizosaccharomyces</taxon>
    </lineage>
</organism>
<keyword evidence="1" id="KW-1133">Transmembrane helix</keyword>
<dbReference type="VEuPathDB" id="FungiDB:SOCG_00068"/>
<evidence type="ECO:0000313" key="2">
    <source>
        <dbReference type="EMBL" id="EPX72302.1"/>
    </source>
</evidence>
<evidence type="ECO:0000313" key="3">
    <source>
        <dbReference type="Proteomes" id="UP000016088"/>
    </source>
</evidence>
<dbReference type="OrthoDB" id="5389299at2759"/>
<feature type="transmembrane region" description="Helical" evidence="1">
    <location>
        <begin position="163"/>
        <end position="184"/>
    </location>
</feature>
<keyword evidence="1" id="KW-0812">Transmembrane</keyword>
<keyword evidence="1" id="KW-0472">Membrane</keyword>
<evidence type="ECO:0000256" key="1">
    <source>
        <dbReference type="SAM" id="Phobius"/>
    </source>
</evidence>
<dbReference type="RefSeq" id="XP_013017942.1">
    <property type="nucleotide sequence ID" value="XM_013162488.1"/>
</dbReference>
<reference evidence="2 3" key="1">
    <citation type="journal article" date="2011" name="Science">
        <title>Comparative functional genomics of the fission yeasts.</title>
        <authorList>
            <person name="Rhind N."/>
            <person name="Chen Z."/>
            <person name="Yassour M."/>
            <person name="Thompson D.A."/>
            <person name="Haas B.J."/>
            <person name="Habib N."/>
            <person name="Wapinski I."/>
            <person name="Roy S."/>
            <person name="Lin M.F."/>
            <person name="Heiman D.I."/>
            <person name="Young S.K."/>
            <person name="Furuya K."/>
            <person name="Guo Y."/>
            <person name="Pidoux A."/>
            <person name="Chen H.M."/>
            <person name="Robbertse B."/>
            <person name="Goldberg J.M."/>
            <person name="Aoki K."/>
            <person name="Bayne E.H."/>
            <person name="Berlin A.M."/>
            <person name="Desjardins C.A."/>
            <person name="Dobbs E."/>
            <person name="Dukaj L."/>
            <person name="Fan L."/>
            <person name="FitzGerald M.G."/>
            <person name="French C."/>
            <person name="Gujja S."/>
            <person name="Hansen K."/>
            <person name="Keifenheim D."/>
            <person name="Levin J.Z."/>
            <person name="Mosher R.A."/>
            <person name="Mueller C.A."/>
            <person name="Pfiffner J."/>
            <person name="Priest M."/>
            <person name="Russ C."/>
            <person name="Smialowska A."/>
            <person name="Swoboda P."/>
            <person name="Sykes S.M."/>
            <person name="Vaughn M."/>
            <person name="Vengrova S."/>
            <person name="Yoder R."/>
            <person name="Zeng Q."/>
            <person name="Allshire R."/>
            <person name="Baulcombe D."/>
            <person name="Birren B.W."/>
            <person name="Brown W."/>
            <person name="Ekwall K."/>
            <person name="Kellis M."/>
            <person name="Leatherwood J."/>
            <person name="Levin H."/>
            <person name="Margalit H."/>
            <person name="Martienssen R."/>
            <person name="Nieduszynski C.A."/>
            <person name="Spatafora J.W."/>
            <person name="Friedman N."/>
            <person name="Dalgaard J.Z."/>
            <person name="Baumann P."/>
            <person name="Niki H."/>
            <person name="Regev A."/>
            <person name="Nusbaum C."/>
        </authorList>
    </citation>
    <scope>NUCLEOTIDE SEQUENCE [LARGE SCALE GENOMIC DNA]</scope>
    <source>
        <strain evidence="3">yFS286</strain>
    </source>
</reference>
<protein>
    <submittedName>
        <fullName evidence="2">Uncharacterized protein</fullName>
    </submittedName>
</protein>
<dbReference type="HOGENOM" id="CLU_1090532_0_0_1"/>
<name>S9PWC0_SCHOY</name>
<sequence>MLFTRVFTQLERIQQTSLVGSRNFSIHASCMFSNLGIYPQPPKIPSSFAMISPVFSNVHHRKPNGSFHTFPISYNKSSLSKRAASSTPNTLHSDIAWQAMTTQKPFRIYQAENDKTYRFLYLLFLATTLNAAFFATLTGLDMYRSGELGFQNWYTYTYSEKVMRIGSCLVIPLLYLATAFLFFLPRRTVHSVYALPARQIEFKTGLPGPNNHLYFEKSIKLPRNEVFILSQSLDKNPMVMKVNGTRFFYLLDTNGNFTGGSKNILSCLIPTQKLRG</sequence>
<dbReference type="OMA" id="DEIFANW"/>
<accession>S9PWC0</accession>
<dbReference type="InterPro" id="IPR045325">
    <property type="entry name" value="TMEM70/TMEM186/TMEM223"/>
</dbReference>
<keyword evidence="3" id="KW-1185">Reference proteome</keyword>
<feature type="transmembrane region" description="Helical" evidence="1">
    <location>
        <begin position="119"/>
        <end position="143"/>
    </location>
</feature>